<evidence type="ECO:0000313" key="1">
    <source>
        <dbReference type="EMBL" id="KYN29930.1"/>
    </source>
</evidence>
<gene>
    <name evidence="1" type="ORF">ALC57_00619</name>
</gene>
<dbReference type="AlphaFoldDB" id="A0A151JRV2"/>
<dbReference type="EMBL" id="KQ978603">
    <property type="protein sequence ID" value="KYN29930.1"/>
    <property type="molecule type" value="Genomic_DNA"/>
</dbReference>
<evidence type="ECO:0000313" key="2">
    <source>
        <dbReference type="Proteomes" id="UP000078492"/>
    </source>
</evidence>
<dbReference type="Proteomes" id="UP000078492">
    <property type="component" value="Unassembled WGS sequence"/>
</dbReference>
<sequence length="286" mass="33666">MKTFILPVPNRSTEIILSIIRKYIAPGYFVKIHFNKWRAYDALHNEDPLFRSISTRSESCIFTMLKIPIIVYPSYKIVRAILVPSHEWLNVFTFLKINHSMIAIDQENNHYILHKQTFPIYYIKADFPCEVLVFTNAPGQLQNCEKGHILSSTTLWITLTETQTWLYSTKEKQKISINCNSVIEDKIEINGTGKIKLMENYKVSTPDLILRTKTQMNMRHIKTHLPDYNLTYKTEFKINSLKYTSIRQLVKNPEELTKLSLDIDEIEEYLKTSENRIFSTIQNQRH</sequence>
<protein>
    <submittedName>
        <fullName evidence="1">Uncharacterized protein</fullName>
    </submittedName>
</protein>
<proteinExistence type="predicted"/>
<reference evidence="1 2" key="1">
    <citation type="submission" date="2015-09" db="EMBL/GenBank/DDBJ databases">
        <title>Trachymyrmex cornetzi WGS genome.</title>
        <authorList>
            <person name="Nygaard S."/>
            <person name="Hu H."/>
            <person name="Boomsma J."/>
            <person name="Zhang G."/>
        </authorList>
    </citation>
    <scope>NUCLEOTIDE SEQUENCE [LARGE SCALE GENOMIC DNA]</scope>
    <source>
        <strain evidence="1">Tcor2-1</strain>
        <tissue evidence="1">Whole body</tissue>
    </source>
</reference>
<name>A0A151JRV2_9HYME</name>
<keyword evidence="2" id="KW-1185">Reference proteome</keyword>
<accession>A0A151JRV2</accession>
<organism evidence="1 2">
    <name type="scientific">Trachymyrmex cornetzi</name>
    <dbReference type="NCBI Taxonomy" id="471704"/>
    <lineage>
        <taxon>Eukaryota</taxon>
        <taxon>Metazoa</taxon>
        <taxon>Ecdysozoa</taxon>
        <taxon>Arthropoda</taxon>
        <taxon>Hexapoda</taxon>
        <taxon>Insecta</taxon>
        <taxon>Pterygota</taxon>
        <taxon>Neoptera</taxon>
        <taxon>Endopterygota</taxon>
        <taxon>Hymenoptera</taxon>
        <taxon>Apocrita</taxon>
        <taxon>Aculeata</taxon>
        <taxon>Formicoidea</taxon>
        <taxon>Formicidae</taxon>
        <taxon>Myrmicinae</taxon>
        <taxon>Trachymyrmex</taxon>
    </lineage>
</organism>